<dbReference type="EMBL" id="CADCTT010000256">
    <property type="protein sequence ID" value="CAA9314106.1"/>
    <property type="molecule type" value="Genomic_DNA"/>
</dbReference>
<dbReference type="SMART" id="SM00487">
    <property type="entry name" value="DEXDc"/>
    <property type="match status" value="1"/>
</dbReference>
<protein>
    <recommendedName>
        <fullName evidence="11">ATP-dependent DNA helicase RecQ</fullName>
        <ecNumber evidence="10">5.6.2.4</ecNumber>
    </recommendedName>
    <alternativeName>
        <fullName evidence="12">DNA 3'-5' helicase RecQ</fullName>
    </alternativeName>
</protein>
<organism evidence="15">
    <name type="scientific">uncultured Friedmanniella sp</name>
    <dbReference type="NCBI Taxonomy" id="335381"/>
    <lineage>
        <taxon>Bacteria</taxon>
        <taxon>Bacillati</taxon>
        <taxon>Actinomycetota</taxon>
        <taxon>Actinomycetes</taxon>
        <taxon>Propionibacteriales</taxon>
        <taxon>Nocardioidaceae</taxon>
        <taxon>Friedmanniella</taxon>
        <taxon>environmental samples</taxon>
    </lineage>
</organism>
<keyword evidence="6" id="KW-0067">ATP-binding</keyword>
<dbReference type="GO" id="GO:0043590">
    <property type="term" value="C:bacterial nucleoid"/>
    <property type="evidence" value="ECO:0007669"/>
    <property type="project" value="TreeGrafter"/>
</dbReference>
<dbReference type="InterPro" id="IPR014001">
    <property type="entry name" value="Helicase_ATP-bd"/>
</dbReference>
<dbReference type="SMART" id="SM00490">
    <property type="entry name" value="HELICc"/>
    <property type="match status" value="1"/>
</dbReference>
<evidence type="ECO:0000256" key="5">
    <source>
        <dbReference type="ARBA" id="ARBA00022806"/>
    </source>
</evidence>
<evidence type="ECO:0000256" key="7">
    <source>
        <dbReference type="ARBA" id="ARBA00023125"/>
    </source>
</evidence>
<comment type="catalytic activity">
    <reaction evidence="9">
        <text>Couples ATP hydrolysis with the unwinding of duplex DNA by translocating in the 3'-5' direction.</text>
        <dbReference type="EC" id="5.6.2.4"/>
    </reaction>
</comment>
<evidence type="ECO:0000259" key="13">
    <source>
        <dbReference type="PROSITE" id="PS51192"/>
    </source>
</evidence>
<evidence type="ECO:0000256" key="6">
    <source>
        <dbReference type="ARBA" id="ARBA00022840"/>
    </source>
</evidence>
<dbReference type="GO" id="GO:0016787">
    <property type="term" value="F:hydrolase activity"/>
    <property type="evidence" value="ECO:0007669"/>
    <property type="project" value="UniProtKB-KW"/>
</dbReference>
<dbReference type="Pfam" id="PF00271">
    <property type="entry name" value="Helicase_C"/>
    <property type="match status" value="1"/>
</dbReference>
<name>A0A6J4KSE8_9ACTN</name>
<dbReference type="EC" id="5.6.2.4" evidence="10"/>
<dbReference type="PANTHER" id="PTHR13710:SF105">
    <property type="entry name" value="ATP-DEPENDENT DNA HELICASE Q1"/>
    <property type="match status" value="1"/>
</dbReference>
<evidence type="ECO:0000256" key="2">
    <source>
        <dbReference type="ARBA" id="ARBA00022723"/>
    </source>
</evidence>
<dbReference type="GO" id="GO:0005737">
    <property type="term" value="C:cytoplasm"/>
    <property type="evidence" value="ECO:0007669"/>
    <property type="project" value="TreeGrafter"/>
</dbReference>
<dbReference type="GO" id="GO:0046872">
    <property type="term" value="F:metal ion binding"/>
    <property type="evidence" value="ECO:0007669"/>
    <property type="project" value="UniProtKB-KW"/>
</dbReference>
<comment type="similarity">
    <text evidence="1">Belongs to the helicase family. RecQ subfamily.</text>
</comment>
<dbReference type="InterPro" id="IPR011545">
    <property type="entry name" value="DEAD/DEAH_box_helicase_dom"/>
</dbReference>
<evidence type="ECO:0000256" key="10">
    <source>
        <dbReference type="ARBA" id="ARBA00034808"/>
    </source>
</evidence>
<dbReference type="GO" id="GO:0030894">
    <property type="term" value="C:replisome"/>
    <property type="evidence" value="ECO:0007669"/>
    <property type="project" value="TreeGrafter"/>
</dbReference>
<feature type="domain" description="Helicase ATP-binding" evidence="13">
    <location>
        <begin position="33"/>
        <end position="208"/>
    </location>
</feature>
<dbReference type="PANTHER" id="PTHR13710">
    <property type="entry name" value="DNA HELICASE RECQ FAMILY MEMBER"/>
    <property type="match status" value="1"/>
</dbReference>
<dbReference type="GO" id="GO:0009378">
    <property type="term" value="F:four-way junction helicase activity"/>
    <property type="evidence" value="ECO:0007669"/>
    <property type="project" value="TreeGrafter"/>
</dbReference>
<dbReference type="NCBIfam" id="TIGR00614">
    <property type="entry name" value="recQ_fam"/>
    <property type="match status" value="1"/>
</dbReference>
<reference evidence="15" key="1">
    <citation type="submission" date="2020-02" db="EMBL/GenBank/DDBJ databases">
        <authorList>
            <person name="Meier V. D."/>
        </authorList>
    </citation>
    <scope>NUCLEOTIDE SEQUENCE</scope>
    <source>
        <strain evidence="15">AVDCRST_MAG61</strain>
    </source>
</reference>
<dbReference type="InterPro" id="IPR032284">
    <property type="entry name" value="RecQ_Zn-bd"/>
</dbReference>
<evidence type="ECO:0000256" key="9">
    <source>
        <dbReference type="ARBA" id="ARBA00034617"/>
    </source>
</evidence>
<dbReference type="GO" id="GO:0043138">
    <property type="term" value="F:3'-5' DNA helicase activity"/>
    <property type="evidence" value="ECO:0007669"/>
    <property type="project" value="UniProtKB-EC"/>
</dbReference>
<evidence type="ECO:0000256" key="1">
    <source>
        <dbReference type="ARBA" id="ARBA00005446"/>
    </source>
</evidence>
<dbReference type="Pfam" id="PF00270">
    <property type="entry name" value="DEAD"/>
    <property type="match status" value="1"/>
</dbReference>
<proteinExistence type="inferred from homology"/>
<accession>A0A6J4KSE8</accession>
<sequence>MAGAGAGPVDHIGETAFEVFGHRRLRPGQREAVQALLDGHDVLLIEPTGAGKSLAYQLPGVILAGPTVVVSPLLALQKDQMDSLTVHGRQTRAGRLSSAEGKRDREQTLQAMDRGELEFLFLAPEQLANDDVRSRVTALRPSLLAVDEAHCVSSWGHDFRPDYAQLGSLLDDLTPPGGDRPRLVAMTATAASPVRDDIVERLAMRKPRVIVGGTARENIRLSVQREVEECDQQKAVLDAVTELTGPGIVYLRTRRATEDCAAELTARGIRARAYHAGLPRKARDAAQEDFQAGDVEVMVATSAFGMGVDKADIRFVLHGQAPESPDAYYQEVGRAGRDQQPAVARLFYRPEDLALARFFTAPVPRPGDVEKVVAALAASPDTEPSRAELVEVTGLGPRTLGRILNLMLELEPDDGGESEVDRVIARAEAYRSLQRSRIERMRAYAETRGCRRQFLLRYFGESDPSRCGDCDTCRDGSAAEEEAQEAAAIPSPFRVEEAVEHEAFGAGRVMSLDGEEITVVFDGSGYRTLHLPTVLEQELLRSSAG</sequence>
<dbReference type="PROSITE" id="PS51194">
    <property type="entry name" value="HELICASE_CTER"/>
    <property type="match status" value="1"/>
</dbReference>
<feature type="domain" description="Helicase C-terminal" evidence="14">
    <location>
        <begin position="222"/>
        <end position="380"/>
    </location>
</feature>
<dbReference type="Pfam" id="PF16124">
    <property type="entry name" value="RecQ_Zn_bind"/>
    <property type="match status" value="1"/>
</dbReference>
<keyword evidence="5 15" id="KW-0347">Helicase</keyword>
<evidence type="ECO:0000256" key="8">
    <source>
        <dbReference type="ARBA" id="ARBA00023235"/>
    </source>
</evidence>
<dbReference type="CDD" id="cd17920">
    <property type="entry name" value="DEXHc_RecQ"/>
    <property type="match status" value="1"/>
</dbReference>
<evidence type="ECO:0000256" key="4">
    <source>
        <dbReference type="ARBA" id="ARBA00022801"/>
    </source>
</evidence>
<dbReference type="GO" id="GO:0006281">
    <property type="term" value="P:DNA repair"/>
    <property type="evidence" value="ECO:0007669"/>
    <property type="project" value="TreeGrafter"/>
</dbReference>
<keyword evidence="7" id="KW-0238">DNA-binding</keyword>
<dbReference type="InterPro" id="IPR004589">
    <property type="entry name" value="DNA_helicase_ATP-dep_RecQ"/>
</dbReference>
<evidence type="ECO:0000256" key="3">
    <source>
        <dbReference type="ARBA" id="ARBA00022741"/>
    </source>
</evidence>
<keyword evidence="8" id="KW-0413">Isomerase</keyword>
<dbReference type="AlphaFoldDB" id="A0A6J4KSE8"/>
<dbReference type="Gene3D" id="3.40.50.300">
    <property type="entry name" value="P-loop containing nucleotide triphosphate hydrolases"/>
    <property type="match status" value="2"/>
</dbReference>
<dbReference type="SUPFAM" id="SSF52540">
    <property type="entry name" value="P-loop containing nucleoside triphosphate hydrolases"/>
    <property type="match status" value="1"/>
</dbReference>
<dbReference type="InterPro" id="IPR027417">
    <property type="entry name" value="P-loop_NTPase"/>
</dbReference>
<evidence type="ECO:0000256" key="11">
    <source>
        <dbReference type="ARBA" id="ARBA00044535"/>
    </source>
</evidence>
<keyword evidence="4" id="KW-0378">Hydrolase</keyword>
<keyword evidence="2" id="KW-0479">Metal-binding</keyword>
<keyword evidence="3" id="KW-0547">Nucleotide-binding</keyword>
<evidence type="ECO:0000313" key="15">
    <source>
        <dbReference type="EMBL" id="CAA9314106.1"/>
    </source>
</evidence>
<dbReference type="GO" id="GO:0003677">
    <property type="term" value="F:DNA binding"/>
    <property type="evidence" value="ECO:0007669"/>
    <property type="project" value="UniProtKB-KW"/>
</dbReference>
<evidence type="ECO:0000259" key="14">
    <source>
        <dbReference type="PROSITE" id="PS51194"/>
    </source>
</evidence>
<gene>
    <name evidence="15" type="ORF">AVDCRST_MAG61-1941</name>
</gene>
<dbReference type="GO" id="GO:0005524">
    <property type="term" value="F:ATP binding"/>
    <property type="evidence" value="ECO:0007669"/>
    <property type="project" value="UniProtKB-KW"/>
</dbReference>
<dbReference type="PROSITE" id="PS51192">
    <property type="entry name" value="HELICASE_ATP_BIND_1"/>
    <property type="match status" value="1"/>
</dbReference>
<dbReference type="InterPro" id="IPR001650">
    <property type="entry name" value="Helicase_C-like"/>
</dbReference>
<dbReference type="GO" id="GO:0006310">
    <property type="term" value="P:DNA recombination"/>
    <property type="evidence" value="ECO:0007669"/>
    <property type="project" value="InterPro"/>
</dbReference>
<evidence type="ECO:0000256" key="12">
    <source>
        <dbReference type="ARBA" id="ARBA00044550"/>
    </source>
</evidence>